<proteinExistence type="predicted"/>
<evidence type="ECO:0000313" key="4">
    <source>
        <dbReference type="Proteomes" id="UP001222800"/>
    </source>
</evidence>
<keyword evidence="1" id="KW-0238">DNA-binding</keyword>
<dbReference type="PANTHER" id="PTHR43280:SF2">
    <property type="entry name" value="HTH-TYPE TRANSCRIPTIONAL REGULATOR EXSA"/>
    <property type="match status" value="1"/>
</dbReference>
<evidence type="ECO:0000256" key="1">
    <source>
        <dbReference type="ARBA" id="ARBA00023125"/>
    </source>
</evidence>
<dbReference type="RefSeq" id="WP_277734114.1">
    <property type="nucleotide sequence ID" value="NZ_CP120733.1"/>
</dbReference>
<dbReference type="Gene3D" id="1.10.10.60">
    <property type="entry name" value="Homeodomain-like"/>
    <property type="match status" value="1"/>
</dbReference>
<keyword evidence="4" id="KW-1185">Reference proteome</keyword>
<dbReference type="Pfam" id="PF12833">
    <property type="entry name" value="HTH_18"/>
    <property type="match status" value="1"/>
</dbReference>
<dbReference type="Proteomes" id="UP001222800">
    <property type="component" value="Chromosome"/>
</dbReference>
<dbReference type="PROSITE" id="PS01124">
    <property type="entry name" value="HTH_ARAC_FAMILY_2"/>
    <property type="match status" value="1"/>
</dbReference>
<reference evidence="3 4" key="1">
    <citation type="submission" date="2023-03" db="EMBL/GenBank/DDBJ databases">
        <title>Complete genome sequence of Tepidibacter sp. SWIR-1, isolated from a deep-sea hydrothermal vent.</title>
        <authorList>
            <person name="Li X."/>
        </authorList>
    </citation>
    <scope>NUCLEOTIDE SEQUENCE [LARGE SCALE GENOMIC DNA]</scope>
    <source>
        <strain evidence="3 4">SWIR-1</strain>
    </source>
</reference>
<evidence type="ECO:0000313" key="3">
    <source>
        <dbReference type="EMBL" id="WFD11897.1"/>
    </source>
</evidence>
<evidence type="ECO:0000259" key="2">
    <source>
        <dbReference type="PROSITE" id="PS01124"/>
    </source>
</evidence>
<dbReference type="InterPro" id="IPR018060">
    <property type="entry name" value="HTH_AraC"/>
</dbReference>
<dbReference type="EMBL" id="CP120733">
    <property type="protein sequence ID" value="WFD11897.1"/>
    <property type="molecule type" value="Genomic_DNA"/>
</dbReference>
<protein>
    <submittedName>
        <fullName evidence="3">AraC family transcriptional regulator</fullName>
    </submittedName>
</protein>
<sequence>MINKYKNHRRDKEILDLILLQECGLDHLDNHKYEERIEKALAYISGLKTIQHSIVDDLSKRLYISKSKLSHLFKEQTGMTLHSYLAFEKLRKTYKYYHEGLNITEACILAGFSSSSHCSATCKKMFGISLREVHKSIK</sequence>
<dbReference type="PANTHER" id="PTHR43280">
    <property type="entry name" value="ARAC-FAMILY TRANSCRIPTIONAL REGULATOR"/>
    <property type="match status" value="1"/>
</dbReference>
<feature type="domain" description="HTH araC/xylS-type" evidence="2">
    <location>
        <begin position="38"/>
        <end position="136"/>
    </location>
</feature>
<accession>A0ABY8EG24</accession>
<dbReference type="SMART" id="SM00342">
    <property type="entry name" value="HTH_ARAC"/>
    <property type="match status" value="1"/>
</dbReference>
<name>A0ABY8EG24_9FIRM</name>
<organism evidence="3 4">
    <name type="scientific">Tepidibacter hydrothermalis</name>
    <dbReference type="NCBI Taxonomy" id="3036126"/>
    <lineage>
        <taxon>Bacteria</taxon>
        <taxon>Bacillati</taxon>
        <taxon>Bacillota</taxon>
        <taxon>Clostridia</taxon>
        <taxon>Peptostreptococcales</taxon>
        <taxon>Peptostreptococcaceae</taxon>
        <taxon>Tepidibacter</taxon>
    </lineage>
</organism>
<gene>
    <name evidence="3" type="ORF">P4S50_07420</name>
</gene>